<feature type="compositionally biased region" description="Basic and acidic residues" evidence="8">
    <location>
        <begin position="992"/>
        <end position="1009"/>
    </location>
</feature>
<dbReference type="GO" id="GO:0031267">
    <property type="term" value="F:small GTPase binding"/>
    <property type="evidence" value="ECO:0007669"/>
    <property type="project" value="InterPro"/>
</dbReference>
<dbReference type="GO" id="GO:0048167">
    <property type="term" value="P:regulation of synaptic plasticity"/>
    <property type="evidence" value="ECO:0007669"/>
    <property type="project" value="TreeGrafter"/>
</dbReference>
<feature type="region of interest" description="Disordered" evidence="8">
    <location>
        <begin position="1231"/>
        <end position="1251"/>
    </location>
</feature>
<feature type="compositionally biased region" description="Pro residues" evidence="8">
    <location>
        <begin position="9"/>
        <end position="20"/>
    </location>
</feature>
<dbReference type="FunFam" id="2.30.42.10:FF:000003">
    <property type="entry name" value="Regulating synaptic membrane exocytosis protein 1, putative"/>
    <property type="match status" value="1"/>
</dbReference>
<dbReference type="InterPro" id="IPR000008">
    <property type="entry name" value="C2_dom"/>
</dbReference>
<keyword evidence="14" id="KW-1185">Reference proteome</keyword>
<dbReference type="PROSITE" id="PS50916">
    <property type="entry name" value="RABBD"/>
    <property type="match status" value="1"/>
</dbReference>
<feature type="domain" description="RabBD" evidence="12">
    <location>
        <begin position="22"/>
        <end position="182"/>
    </location>
</feature>
<dbReference type="InterPro" id="IPR010911">
    <property type="entry name" value="Rab_BD"/>
</dbReference>
<feature type="compositionally biased region" description="Polar residues" evidence="8">
    <location>
        <begin position="497"/>
        <end position="509"/>
    </location>
</feature>
<dbReference type="SMART" id="SM00228">
    <property type="entry name" value="PDZ"/>
    <property type="match status" value="1"/>
</dbReference>
<dbReference type="ExpressionAtlas" id="A0A2I3LWY4">
    <property type="expression patterns" value="baseline"/>
</dbReference>
<accession>A0A2I3LWY4</accession>
<evidence type="ECO:0000256" key="6">
    <source>
        <dbReference type="ARBA" id="ARBA00060476"/>
    </source>
</evidence>
<dbReference type="GO" id="GO:0006886">
    <property type="term" value="P:intracellular protein transport"/>
    <property type="evidence" value="ECO:0007669"/>
    <property type="project" value="InterPro"/>
</dbReference>
<feature type="region of interest" description="Disordered" evidence="8">
    <location>
        <begin position="1"/>
        <end position="26"/>
    </location>
</feature>
<dbReference type="GO" id="GO:2000300">
    <property type="term" value="P:regulation of synaptic vesicle exocytosis"/>
    <property type="evidence" value="ECO:0007669"/>
    <property type="project" value="TreeGrafter"/>
</dbReference>
<dbReference type="Pfam" id="PF00595">
    <property type="entry name" value="PDZ"/>
    <property type="match status" value="1"/>
</dbReference>
<dbReference type="PROSITE" id="PS50106">
    <property type="entry name" value="PDZ"/>
    <property type="match status" value="1"/>
</dbReference>
<feature type="domain" description="C2" evidence="9">
    <location>
        <begin position="1322"/>
        <end position="1445"/>
    </location>
</feature>
<keyword evidence="3 7" id="KW-0863">Zinc-finger</keyword>
<feature type="domain" description="PDZ" evidence="10">
    <location>
        <begin position="605"/>
        <end position="691"/>
    </location>
</feature>
<dbReference type="SUPFAM" id="SSF57903">
    <property type="entry name" value="FYVE/PHD zinc finger"/>
    <property type="match status" value="1"/>
</dbReference>
<evidence type="ECO:0000313" key="14">
    <source>
        <dbReference type="Proteomes" id="UP000028761"/>
    </source>
</evidence>
<feature type="region of interest" description="Disordered" evidence="8">
    <location>
        <begin position="698"/>
        <end position="732"/>
    </location>
</feature>
<dbReference type="GO" id="GO:0048791">
    <property type="term" value="P:calcium ion-regulated exocytosis of neurotransmitter"/>
    <property type="evidence" value="ECO:0007669"/>
    <property type="project" value="TreeGrafter"/>
</dbReference>
<gene>
    <name evidence="13" type="primary">RIMS1</name>
</gene>
<dbReference type="Bgee" id="ENSPANG00000024245">
    <property type="expression patterns" value="Expressed in postnatal subventricular zone and 52 other cell types or tissues"/>
</dbReference>
<dbReference type="Gene3D" id="3.30.40.10">
    <property type="entry name" value="Zinc/RING finger domain, C3HC4 (zinc finger)"/>
    <property type="match status" value="1"/>
</dbReference>
<name>A0A2I3LWY4_PAPAN</name>
<protein>
    <submittedName>
        <fullName evidence="13">Regulating synaptic membrane exocytosis 1</fullName>
    </submittedName>
</protein>
<evidence type="ECO:0000259" key="10">
    <source>
        <dbReference type="PROSITE" id="PS50106"/>
    </source>
</evidence>
<dbReference type="CDD" id="cd06714">
    <property type="entry name" value="PDZ_RIM-like"/>
    <property type="match status" value="1"/>
</dbReference>
<dbReference type="Proteomes" id="UP000028761">
    <property type="component" value="Chromosome 6"/>
</dbReference>
<dbReference type="GO" id="GO:0048788">
    <property type="term" value="C:cytoskeleton of presynaptic active zone"/>
    <property type="evidence" value="ECO:0007669"/>
    <property type="project" value="TreeGrafter"/>
</dbReference>
<feature type="compositionally biased region" description="Low complexity" evidence="8">
    <location>
        <begin position="412"/>
        <end position="430"/>
    </location>
</feature>
<dbReference type="Pfam" id="PF22601">
    <property type="entry name" value="RIM2a_ZnF"/>
    <property type="match status" value="1"/>
</dbReference>
<feature type="compositionally biased region" description="Basic residues" evidence="8">
    <location>
        <begin position="515"/>
        <end position="527"/>
    </location>
</feature>
<sequence length="1481" mass="165362">MSSAVGPRGPRPPTVPPPMQELPDLSHLTEEERNIIMAVMDRQKEEEEKEEAMLKCVVRDMAKPAACKTPRNAENQPHQPSPRLHQQFESYKEQVRKIGEEARRYQGEHKDDAPTCGICHKTKFADGCGHLCSYCRTKFCARCGGRVSLRSNNEDKVVMWVCNLCRKQQEILTKSGAWFFGSGPQQTSQDGTLSDTATGAGSEVPREKKARLQERSRSQTPLSTAAASSQDTAPPSAPPDRSKGAEPSQQALGPEQKQASSRSRSEPPRERKKTPGLSEQNGKGALKSERKRVPKTSAQPGEGAVEERERKERRESRRLEKGRSQDYPDTPEKRDEGKAADEEKQRKEEEYQTRYRSDPNLARYPVKPPPEEQQMRMHARVSRARHERRHSDVALPRTEAGAALPEGKVGKRAPAAARASPPDSPRAYSAERTAETRAPGAKQLTNHSPPAPRHGPVPAEATELKAQEPLRKQSRLDPSSAVLMRKAKREKVETMLRNDSLSSDQSESVRPSPPKPHRSKRGGKKRQMSVSSSEEEGVSTPEYTSCEDVELESESVSEKGDLDYYWLDPATWHSRETSPISSHPVTWQPSKEGDRLIGRVILNKRTTMPKESGALLGLKVVGGKMTDLGRLGAFITKVKKGSLADVVGHLRAGDEVLEWNGKPLPGATNEEVYNIILESKSEPQVEIIVSRPIGDIPRIPESSHPPLESSSSSFESQKMERPSISVISPTSPGALKDAPQVLPGQLSVKLWYDKVGHQLIVNVLQATDLPARVDGRPRNPYVKMYFLPDRSDKSKRRTKTVKKILEPKWNQTFVYSHVHRRDFRERMLEITVWDQPRVQEEESEFLGEILIELETALLDDEPHWYKLQTHDESSLPLPQPSPFMPRRHIHGESSSKKLQRSQRISDSDISDYEVDDGIGVVPPVGYRSSARESKSTTLTVPEQQRTTHHRSRSVSPHRGNDQGKPRSRLPNVPLQRSLDEIHPTRRSRSPTRHHDASRSPVDHRARDVDSQYLSEQDSELLMLPRAKRGRSAECLHTTSELQPFLDRARSASTNCLRPDTSLHSPERERMHRQRSPTQSPPADTSFSSRRGRQLPQVPVRSGSIEQASLVVEERTRQMKMKVHRFKQTTGSGSSQELDREQYSKYNIHKDQYRSCDNVSAKSSDSDVSDVSAISRTSSASRLSSTSFMSEQSERPRGRISSFTPKMQGRRMGTSGRAIMKSTSVSGEMYTLEHNDGSQSDTAVGTVGAGGKKRRSSLSAKVVAIVSRRSRSTSQLSQTESGHKKLKSTIQRSTETGMAAEMRKMVRQPSRESTDGSINSYSSEGNLIFPGVRLGADSQFSDFLDGLGPAQLVGRQTLATPAMAPYVKVYLLENGACIAKKKTRIARKTLDPLYQQSLVFDESPQGKVLQVIVWGDYGRMDHKCFMGVAQILLEELDLSSMVIGWYKLFPPSSLVDPTLTPLTRRASQSSLESSTGPPCIRS</sequence>
<feature type="compositionally biased region" description="Polar residues" evidence="8">
    <location>
        <begin position="218"/>
        <end position="233"/>
    </location>
</feature>
<reference evidence="13 14" key="1">
    <citation type="submission" date="2012-03" db="EMBL/GenBank/DDBJ databases">
        <title>Whole Genome Assembly of Papio anubis.</title>
        <authorList>
            <person name="Liu Y.L."/>
            <person name="Abraham K.A."/>
            <person name="Akbar H.A."/>
            <person name="Ali S.A."/>
            <person name="Anosike U.A."/>
            <person name="Aqrawi P.A."/>
            <person name="Arias F.A."/>
            <person name="Attaway T.A."/>
            <person name="Awwad R.A."/>
            <person name="Babu C.B."/>
            <person name="Bandaranaike D.B."/>
            <person name="Battles P.B."/>
            <person name="Bell A.B."/>
            <person name="Beltran B.B."/>
            <person name="Berhane-Mersha D.B."/>
            <person name="Bess C.B."/>
            <person name="Bickham C.B."/>
            <person name="Bolden T.B."/>
            <person name="Carter K.C."/>
            <person name="Chau D.C."/>
            <person name="Chavez A.C."/>
            <person name="Clerc-Blankenburg K.C."/>
            <person name="Coyle M.C."/>
            <person name="Dao M.D."/>
            <person name="Davila M.L.D."/>
            <person name="Davy-Carroll L.D."/>
            <person name="Denson S.D."/>
            <person name="Dinh H.D."/>
            <person name="Fernandez S.F."/>
            <person name="Fernando P.F."/>
            <person name="Forbes L.F."/>
            <person name="Francis C.F."/>
            <person name="Francisco L.F."/>
            <person name="Fu Q.F."/>
            <person name="Garcia-Iii R.G."/>
            <person name="Garrett T.G."/>
            <person name="Gross S.G."/>
            <person name="Gubbala S.G."/>
            <person name="Hirani K.H."/>
            <person name="Hogues M.H."/>
            <person name="Hollins B.H."/>
            <person name="Jackson L.J."/>
            <person name="Javaid M.J."/>
            <person name="Jhangiani S.J."/>
            <person name="Johnson A.J."/>
            <person name="Johnson B.J."/>
            <person name="Jones J.J."/>
            <person name="Joshi V.J."/>
            <person name="Kalu J.K."/>
            <person name="Khan N.K."/>
            <person name="Korchina V.K."/>
            <person name="Kovar C.K."/>
            <person name="Lago L.L."/>
            <person name="Lara F.L."/>
            <person name="Le T.-K.L."/>
            <person name="Lee S.L."/>
            <person name="Legall-Iii F.L."/>
            <person name="Lemon S.L."/>
            <person name="Liu J.L."/>
            <person name="Liu Y.-S.L."/>
            <person name="Liyanage D.L."/>
            <person name="Lopez J.L."/>
            <person name="Lorensuhewa L.L."/>
            <person name="Mata R.M."/>
            <person name="Mathew T.M."/>
            <person name="Mercado C.M."/>
            <person name="Mercado I.M."/>
            <person name="Morales K.M."/>
            <person name="Morgan M.M."/>
            <person name="Munidasa M.M."/>
            <person name="Ngo D.N."/>
            <person name="Nguyen L.N."/>
            <person name="Nguyen T.N."/>
            <person name="Nguyen N.N."/>
            <person name="Obregon M.O."/>
            <person name="Okwuonu G.O."/>
            <person name="Ongeri F.O."/>
            <person name="Onwere C.O."/>
            <person name="Osifeso I.O."/>
            <person name="Parra A.P."/>
            <person name="Patil S.P."/>
            <person name="Perez A.P."/>
            <person name="Perez Y.P."/>
            <person name="Pham C.P."/>
            <person name="Pu L.-L.P."/>
            <person name="Puazo M.P."/>
            <person name="Quiroz J.Q."/>
            <person name="Rouhana J.R."/>
            <person name="Ruiz M.R."/>
            <person name="Ruiz S.-J.R."/>
            <person name="Saada N.S."/>
            <person name="Santibanez J.S."/>
            <person name="Scheel M.S."/>
            <person name="Schneider B.S."/>
            <person name="Simmons D.S."/>
            <person name="Sisson I.S."/>
            <person name="Tang L.-Y.T."/>
            <person name="Thornton R.T."/>
            <person name="Tisius J.T."/>
            <person name="Toledanes G.T."/>
            <person name="Trejos Z.T."/>
            <person name="Usmani K.U."/>
            <person name="Varghese R.V."/>
            <person name="Vattathil S.V."/>
            <person name="Vee V.V."/>
            <person name="Walker D.W."/>
            <person name="Weissenberger G.W."/>
            <person name="White C.W."/>
            <person name="Williams A.W."/>
            <person name="Woodworth J.W."/>
            <person name="Wright R.W."/>
            <person name="Zhu Y.Z."/>
            <person name="Han Y.H."/>
            <person name="Newsham I.N."/>
            <person name="Nazareth L.N."/>
            <person name="Worley K.W."/>
            <person name="Muzny D.M."/>
            <person name="Rogers J.R."/>
            <person name="Gibbs R.G."/>
        </authorList>
    </citation>
    <scope>NUCLEOTIDE SEQUENCE [LARGE SCALE GENOMIC DNA]</scope>
</reference>
<feature type="domain" description="C2" evidence="9">
    <location>
        <begin position="742"/>
        <end position="865"/>
    </location>
</feature>
<evidence type="ECO:0000259" key="11">
    <source>
        <dbReference type="PROSITE" id="PS50178"/>
    </source>
</evidence>
<dbReference type="GO" id="GO:0042391">
    <property type="term" value="P:regulation of membrane potential"/>
    <property type="evidence" value="ECO:0007669"/>
    <property type="project" value="TreeGrafter"/>
</dbReference>
<evidence type="ECO:0000256" key="3">
    <source>
        <dbReference type="ARBA" id="ARBA00022771"/>
    </source>
</evidence>
<dbReference type="GeneTree" id="ENSGT00940000155134"/>
<feature type="compositionally biased region" description="Polar residues" evidence="8">
    <location>
        <begin position="935"/>
        <end position="944"/>
    </location>
</feature>
<dbReference type="InterPro" id="IPR035892">
    <property type="entry name" value="C2_domain_sf"/>
</dbReference>
<dbReference type="PANTHER" id="PTHR12157">
    <property type="entry name" value="REGULATING SYNAPTIC MEMBRANE EXOCYTOSIS PROTEIN"/>
    <property type="match status" value="1"/>
</dbReference>
<feature type="region of interest" description="Disordered" evidence="8">
    <location>
        <begin position="183"/>
        <end position="555"/>
    </location>
</feature>
<evidence type="ECO:0000313" key="13">
    <source>
        <dbReference type="Ensembl" id="ENSPANP00000027971.2"/>
    </source>
</evidence>
<feature type="compositionally biased region" description="Basic and acidic residues" evidence="8">
    <location>
        <begin position="1300"/>
        <end position="1313"/>
    </location>
</feature>
<feature type="compositionally biased region" description="Basic and acidic residues" evidence="8">
    <location>
        <begin position="204"/>
        <end position="217"/>
    </location>
</feature>
<dbReference type="InterPro" id="IPR054386">
    <property type="entry name" value="RIM_Znf"/>
</dbReference>
<feature type="compositionally biased region" description="Acidic residues" evidence="8">
    <location>
        <begin position="545"/>
        <end position="555"/>
    </location>
</feature>
<evidence type="ECO:0000259" key="9">
    <source>
        <dbReference type="PROSITE" id="PS50004"/>
    </source>
</evidence>
<dbReference type="GO" id="GO:0008270">
    <property type="term" value="F:zinc ion binding"/>
    <property type="evidence" value="ECO:0007669"/>
    <property type="project" value="UniProtKB-KW"/>
</dbReference>
<comment type="subcellular location">
    <subcellularLocation>
        <location evidence="6">Presynaptic cell membrane</location>
        <topology evidence="6">Peripheral membrane protein</topology>
    </subcellularLocation>
</comment>
<dbReference type="FunFam" id="2.60.40.150:FF:000003">
    <property type="entry name" value="Regulating synaptic membrane exocytosis protein 2"/>
    <property type="match status" value="1"/>
</dbReference>
<keyword evidence="1" id="KW-0479">Metal-binding</keyword>
<dbReference type="GO" id="GO:0050806">
    <property type="term" value="P:positive regulation of synaptic transmission"/>
    <property type="evidence" value="ECO:0007669"/>
    <property type="project" value="TreeGrafter"/>
</dbReference>
<organism evidence="13 14">
    <name type="scientific">Papio anubis</name>
    <name type="common">Olive baboon</name>
    <dbReference type="NCBI Taxonomy" id="9555"/>
    <lineage>
        <taxon>Eukaryota</taxon>
        <taxon>Metazoa</taxon>
        <taxon>Chordata</taxon>
        <taxon>Craniata</taxon>
        <taxon>Vertebrata</taxon>
        <taxon>Euteleostomi</taxon>
        <taxon>Mammalia</taxon>
        <taxon>Eutheria</taxon>
        <taxon>Euarchontoglires</taxon>
        <taxon>Primates</taxon>
        <taxon>Haplorrhini</taxon>
        <taxon>Catarrhini</taxon>
        <taxon>Cercopithecidae</taxon>
        <taxon>Cercopithecinae</taxon>
        <taxon>Papio</taxon>
    </lineage>
</organism>
<evidence type="ECO:0000256" key="7">
    <source>
        <dbReference type="PROSITE-ProRule" id="PRU00091"/>
    </source>
</evidence>
<dbReference type="InterPro" id="IPR013083">
    <property type="entry name" value="Znf_RING/FYVE/PHD"/>
</dbReference>
<dbReference type="SUPFAM" id="SSF50156">
    <property type="entry name" value="PDZ domain-like"/>
    <property type="match status" value="1"/>
</dbReference>
<dbReference type="PANTHER" id="PTHR12157:SF18">
    <property type="entry name" value="REGULATING SYNAPTIC MEMBRANE EXOCYTOSIS PROTEIN 1"/>
    <property type="match status" value="1"/>
</dbReference>
<proteinExistence type="predicted"/>
<keyword evidence="2" id="KW-0677">Repeat</keyword>
<feature type="region of interest" description="Disordered" evidence="8">
    <location>
        <begin position="1052"/>
        <end position="1101"/>
    </location>
</feature>
<feature type="region of interest" description="Disordered" evidence="8">
    <location>
        <begin position="1155"/>
        <end position="1214"/>
    </location>
</feature>
<dbReference type="InterPro" id="IPR017455">
    <property type="entry name" value="Znf_FYVE-rel"/>
</dbReference>
<dbReference type="CDD" id="cd04031">
    <property type="entry name" value="C2A_RIM1alpha"/>
    <property type="match status" value="1"/>
</dbReference>
<evidence type="ECO:0000259" key="12">
    <source>
        <dbReference type="PROSITE" id="PS50916"/>
    </source>
</evidence>
<dbReference type="InterPro" id="IPR036034">
    <property type="entry name" value="PDZ_sf"/>
</dbReference>
<dbReference type="Gene3D" id="2.30.42.10">
    <property type="match status" value="1"/>
</dbReference>
<dbReference type="Gene3D" id="2.60.40.150">
    <property type="entry name" value="C2 domain"/>
    <property type="match status" value="2"/>
</dbReference>
<keyword evidence="5" id="KW-0770">Synapse</keyword>
<dbReference type="InterPro" id="IPR011011">
    <property type="entry name" value="Znf_FYVE_PHD"/>
</dbReference>
<dbReference type="Ensembl" id="ENSPANT00000035837.2">
    <property type="protein sequence ID" value="ENSPANP00000027971.2"/>
    <property type="gene ID" value="ENSPANG00000024245.4"/>
</dbReference>
<feature type="compositionally biased region" description="Low complexity" evidence="8">
    <location>
        <begin position="700"/>
        <end position="716"/>
    </location>
</feature>
<feature type="compositionally biased region" description="Basic and acidic residues" evidence="8">
    <location>
        <begin position="462"/>
        <end position="475"/>
    </location>
</feature>
<evidence type="ECO:0000256" key="1">
    <source>
        <dbReference type="ARBA" id="ARBA00022723"/>
    </source>
</evidence>
<feature type="compositionally biased region" description="Polar residues" evidence="8">
    <location>
        <begin position="183"/>
        <end position="199"/>
    </location>
</feature>
<feature type="compositionally biased region" description="Basic and acidic residues" evidence="8">
    <location>
        <begin position="305"/>
        <end position="357"/>
    </location>
</feature>
<evidence type="ECO:0000256" key="5">
    <source>
        <dbReference type="ARBA" id="ARBA00023018"/>
    </source>
</evidence>
<feature type="domain" description="FYVE-type" evidence="11">
    <location>
        <begin position="110"/>
        <end position="170"/>
    </location>
</feature>
<dbReference type="InterPro" id="IPR001478">
    <property type="entry name" value="PDZ"/>
</dbReference>
<dbReference type="InterPro" id="IPR039032">
    <property type="entry name" value="Rim-like"/>
</dbReference>
<reference evidence="13" key="3">
    <citation type="submission" date="2025-09" db="UniProtKB">
        <authorList>
            <consortium name="Ensembl"/>
        </authorList>
    </citation>
    <scope>IDENTIFICATION</scope>
</reference>
<dbReference type="Pfam" id="PF00168">
    <property type="entry name" value="C2"/>
    <property type="match status" value="2"/>
</dbReference>
<keyword evidence="4" id="KW-0862">Zinc</keyword>
<feature type="region of interest" description="Disordered" evidence="8">
    <location>
        <begin position="870"/>
        <end position="1013"/>
    </location>
</feature>
<evidence type="ECO:0000256" key="8">
    <source>
        <dbReference type="SAM" id="MobiDB-lite"/>
    </source>
</evidence>
<feature type="compositionally biased region" description="Basic residues" evidence="8">
    <location>
        <begin position="377"/>
        <end position="388"/>
    </location>
</feature>
<dbReference type="GO" id="GO:0042734">
    <property type="term" value="C:presynaptic membrane"/>
    <property type="evidence" value="ECO:0007669"/>
    <property type="project" value="UniProtKB-SubCell"/>
</dbReference>
<dbReference type="SMART" id="SM00239">
    <property type="entry name" value="C2"/>
    <property type="match status" value="2"/>
</dbReference>
<feature type="compositionally biased region" description="Low complexity" evidence="8">
    <location>
        <begin position="1168"/>
        <end position="1189"/>
    </location>
</feature>
<feature type="region of interest" description="Disordered" evidence="8">
    <location>
        <begin position="1268"/>
        <end position="1318"/>
    </location>
</feature>
<dbReference type="PROSITE" id="PS50004">
    <property type="entry name" value="C2"/>
    <property type="match status" value="2"/>
</dbReference>
<feature type="compositionally biased region" description="Polar residues" evidence="8">
    <location>
        <begin position="1075"/>
        <end position="1088"/>
    </location>
</feature>
<reference evidence="13" key="2">
    <citation type="submission" date="2025-08" db="UniProtKB">
        <authorList>
            <consortium name="Ensembl"/>
        </authorList>
    </citation>
    <scope>IDENTIFICATION</scope>
</reference>
<dbReference type="GO" id="GO:0044325">
    <property type="term" value="F:transmembrane transporter binding"/>
    <property type="evidence" value="ECO:0007669"/>
    <property type="project" value="TreeGrafter"/>
</dbReference>
<evidence type="ECO:0000256" key="2">
    <source>
        <dbReference type="ARBA" id="ARBA00022737"/>
    </source>
</evidence>
<dbReference type="PROSITE" id="PS50178">
    <property type="entry name" value="ZF_FYVE"/>
    <property type="match status" value="1"/>
</dbReference>
<dbReference type="SUPFAM" id="SSF49562">
    <property type="entry name" value="C2 domain (Calcium/lipid-binding domain, CaLB)"/>
    <property type="match status" value="2"/>
</dbReference>
<evidence type="ECO:0000256" key="4">
    <source>
        <dbReference type="ARBA" id="ARBA00022833"/>
    </source>
</evidence>
<dbReference type="FunFam" id="3.30.40.10:FF:000546">
    <property type="entry name" value="Regulating synaptic membrane exocytosis 1"/>
    <property type="match status" value="1"/>
</dbReference>